<dbReference type="EMBL" id="PVZG01000005">
    <property type="protein sequence ID" value="PRY29855.1"/>
    <property type="molecule type" value="Genomic_DNA"/>
</dbReference>
<evidence type="ECO:0000259" key="1">
    <source>
        <dbReference type="PROSITE" id="PS51186"/>
    </source>
</evidence>
<sequence>MIISELKTARLLLRQWRADDVMPWAAMNADPLVREHFPEILTYDQSAGSVDAFRSELERRGWGWWALELAATGEFIGMAGLDPVDDELPFGGVEVGWRLARSAWGHGYATEAGHACLDYGFDVLNLTEILAITAVGNQRSQAVMHRLGMTRDPADDFDDPTVPPGPLRRSVVYRIKR</sequence>
<dbReference type="InterPro" id="IPR000182">
    <property type="entry name" value="GNAT_dom"/>
</dbReference>
<dbReference type="PANTHER" id="PTHR43792">
    <property type="entry name" value="GNAT FAMILY, PUTATIVE (AFU_ORTHOLOGUE AFUA_3G00765)-RELATED-RELATED"/>
    <property type="match status" value="1"/>
</dbReference>
<keyword evidence="3" id="KW-1185">Reference proteome</keyword>
<dbReference type="SUPFAM" id="SSF55729">
    <property type="entry name" value="Acyl-CoA N-acyltransferases (Nat)"/>
    <property type="match status" value="1"/>
</dbReference>
<dbReference type="GO" id="GO:0016747">
    <property type="term" value="F:acyltransferase activity, transferring groups other than amino-acyl groups"/>
    <property type="evidence" value="ECO:0007669"/>
    <property type="project" value="InterPro"/>
</dbReference>
<accession>A0A2T0S8V0</accession>
<name>A0A2T0S8V0_9ACTN</name>
<gene>
    <name evidence="2" type="ORF">CLV70_10523</name>
</gene>
<organism evidence="2 3">
    <name type="scientific">Pseudosporangium ferrugineum</name>
    <dbReference type="NCBI Taxonomy" id="439699"/>
    <lineage>
        <taxon>Bacteria</taxon>
        <taxon>Bacillati</taxon>
        <taxon>Actinomycetota</taxon>
        <taxon>Actinomycetes</taxon>
        <taxon>Micromonosporales</taxon>
        <taxon>Micromonosporaceae</taxon>
        <taxon>Pseudosporangium</taxon>
    </lineage>
</organism>
<comment type="caution">
    <text evidence="2">The sequence shown here is derived from an EMBL/GenBank/DDBJ whole genome shotgun (WGS) entry which is preliminary data.</text>
</comment>
<reference evidence="2 3" key="1">
    <citation type="submission" date="2018-03" db="EMBL/GenBank/DDBJ databases">
        <title>Genomic Encyclopedia of Archaeal and Bacterial Type Strains, Phase II (KMG-II): from individual species to whole genera.</title>
        <authorList>
            <person name="Goeker M."/>
        </authorList>
    </citation>
    <scope>NUCLEOTIDE SEQUENCE [LARGE SCALE GENOMIC DNA]</scope>
    <source>
        <strain evidence="2 3">DSM 45348</strain>
    </source>
</reference>
<protein>
    <submittedName>
        <fullName evidence="2">RimJ/RimL family protein N-acetyltransferase</fullName>
    </submittedName>
</protein>
<dbReference type="Pfam" id="PF13302">
    <property type="entry name" value="Acetyltransf_3"/>
    <property type="match status" value="1"/>
</dbReference>
<dbReference type="PROSITE" id="PS51186">
    <property type="entry name" value="GNAT"/>
    <property type="match status" value="1"/>
</dbReference>
<dbReference type="PANTHER" id="PTHR43792:SF1">
    <property type="entry name" value="N-ACETYLTRANSFERASE DOMAIN-CONTAINING PROTEIN"/>
    <property type="match status" value="1"/>
</dbReference>
<evidence type="ECO:0000313" key="3">
    <source>
        <dbReference type="Proteomes" id="UP000239209"/>
    </source>
</evidence>
<keyword evidence="2" id="KW-0808">Transferase</keyword>
<evidence type="ECO:0000313" key="2">
    <source>
        <dbReference type="EMBL" id="PRY29855.1"/>
    </source>
</evidence>
<dbReference type="InterPro" id="IPR051531">
    <property type="entry name" value="N-acetyltransferase"/>
</dbReference>
<dbReference type="Gene3D" id="3.40.630.30">
    <property type="match status" value="1"/>
</dbReference>
<dbReference type="InterPro" id="IPR016181">
    <property type="entry name" value="Acyl_CoA_acyltransferase"/>
</dbReference>
<dbReference type="Proteomes" id="UP000239209">
    <property type="component" value="Unassembled WGS sequence"/>
</dbReference>
<feature type="domain" description="N-acetyltransferase" evidence="1">
    <location>
        <begin position="27"/>
        <end position="177"/>
    </location>
</feature>
<dbReference type="AlphaFoldDB" id="A0A2T0S8V0"/>
<dbReference type="RefSeq" id="WP_342750364.1">
    <property type="nucleotide sequence ID" value="NZ_PVZG01000005.1"/>
</dbReference>
<proteinExistence type="predicted"/>